<evidence type="ECO:0000313" key="11">
    <source>
        <dbReference type="Proteomes" id="UP000037751"/>
    </source>
</evidence>
<comment type="catalytic activity">
    <reaction evidence="7">
        <text>myo-inositol(out) + H(+)(out) = myo-inositol(in) + H(+)(in)</text>
        <dbReference type="Rhea" id="RHEA:60364"/>
        <dbReference type="ChEBI" id="CHEBI:15378"/>
        <dbReference type="ChEBI" id="CHEBI:17268"/>
    </reaction>
</comment>
<dbReference type="PROSITE" id="PS50850">
    <property type="entry name" value="MFS"/>
    <property type="match status" value="1"/>
</dbReference>
<evidence type="ECO:0000256" key="8">
    <source>
        <dbReference type="SAM" id="Phobius"/>
    </source>
</evidence>
<dbReference type="VEuPathDB" id="FungiDB:Malapachy_1787"/>
<dbReference type="Pfam" id="PF00083">
    <property type="entry name" value="Sugar_tr"/>
    <property type="match status" value="1"/>
</dbReference>
<dbReference type="PANTHER" id="PTHR23503">
    <property type="entry name" value="SOLUTE CARRIER FAMILY 2"/>
    <property type="match status" value="1"/>
</dbReference>
<gene>
    <name evidence="10" type="ORF">Malapachy_1787</name>
</gene>
<dbReference type="RefSeq" id="XP_017991241.1">
    <property type="nucleotide sequence ID" value="XM_018136285.1"/>
</dbReference>
<dbReference type="InterPro" id="IPR020846">
    <property type="entry name" value="MFS_dom"/>
</dbReference>
<protein>
    <submittedName>
        <fullName evidence="10">General substrate transporter</fullName>
    </submittedName>
</protein>
<keyword evidence="11" id="KW-1185">Reference proteome</keyword>
<evidence type="ECO:0000256" key="5">
    <source>
        <dbReference type="ARBA" id="ARBA00022989"/>
    </source>
</evidence>
<evidence type="ECO:0000259" key="9">
    <source>
        <dbReference type="PROSITE" id="PS50850"/>
    </source>
</evidence>
<dbReference type="Proteomes" id="UP000037751">
    <property type="component" value="Unassembled WGS sequence"/>
</dbReference>
<feature type="transmembrane region" description="Helical" evidence="8">
    <location>
        <begin position="56"/>
        <end position="77"/>
    </location>
</feature>
<organism evidence="10 11">
    <name type="scientific">Malassezia pachydermatis</name>
    <dbReference type="NCBI Taxonomy" id="77020"/>
    <lineage>
        <taxon>Eukaryota</taxon>
        <taxon>Fungi</taxon>
        <taxon>Dikarya</taxon>
        <taxon>Basidiomycota</taxon>
        <taxon>Ustilaginomycotina</taxon>
        <taxon>Malasseziomycetes</taxon>
        <taxon>Malasseziales</taxon>
        <taxon>Malasseziaceae</taxon>
        <taxon>Malassezia</taxon>
    </lineage>
</organism>
<dbReference type="AlphaFoldDB" id="A0A0M9VNR0"/>
<proteinExistence type="inferred from homology"/>
<feature type="transmembrane region" description="Helical" evidence="8">
    <location>
        <begin position="326"/>
        <end position="345"/>
    </location>
</feature>
<dbReference type="InterPro" id="IPR045263">
    <property type="entry name" value="GLUT"/>
</dbReference>
<evidence type="ECO:0000256" key="3">
    <source>
        <dbReference type="ARBA" id="ARBA00022448"/>
    </source>
</evidence>
<evidence type="ECO:0000256" key="4">
    <source>
        <dbReference type="ARBA" id="ARBA00022692"/>
    </source>
</evidence>
<dbReference type="InterPro" id="IPR005828">
    <property type="entry name" value="MFS_sugar_transport-like"/>
</dbReference>
<feature type="transmembrane region" description="Helical" evidence="8">
    <location>
        <begin position="152"/>
        <end position="170"/>
    </location>
</feature>
<keyword evidence="4 8" id="KW-0812">Transmembrane</keyword>
<feature type="transmembrane region" description="Helical" evidence="8">
    <location>
        <begin position="89"/>
        <end position="112"/>
    </location>
</feature>
<dbReference type="STRING" id="77020.A0A0M9VNR0"/>
<accession>A0A0M9VNR0</accession>
<feature type="transmembrane region" description="Helical" evidence="8">
    <location>
        <begin position="419"/>
        <end position="440"/>
    </location>
</feature>
<keyword evidence="6 8" id="KW-0472">Membrane</keyword>
<feature type="transmembrane region" description="Helical" evidence="8">
    <location>
        <begin position="351"/>
        <end position="375"/>
    </location>
</feature>
<evidence type="ECO:0000313" key="10">
    <source>
        <dbReference type="EMBL" id="KOS13609.1"/>
    </source>
</evidence>
<evidence type="ECO:0000256" key="7">
    <source>
        <dbReference type="ARBA" id="ARBA00049119"/>
    </source>
</evidence>
<dbReference type="GeneID" id="28728160"/>
<keyword evidence="5 8" id="KW-1133">Transmembrane helix</keyword>
<name>A0A0M9VNR0_9BASI</name>
<dbReference type="InterPro" id="IPR003663">
    <property type="entry name" value="Sugar/inositol_transpt"/>
</dbReference>
<dbReference type="PRINTS" id="PR00171">
    <property type="entry name" value="SUGRTRNSPORT"/>
</dbReference>
<dbReference type="SUPFAM" id="SSF103473">
    <property type="entry name" value="MFS general substrate transporter"/>
    <property type="match status" value="1"/>
</dbReference>
<evidence type="ECO:0000256" key="2">
    <source>
        <dbReference type="ARBA" id="ARBA00010992"/>
    </source>
</evidence>
<dbReference type="GO" id="GO:0015149">
    <property type="term" value="F:hexose transmembrane transporter activity"/>
    <property type="evidence" value="ECO:0007669"/>
    <property type="project" value="TreeGrafter"/>
</dbReference>
<dbReference type="EMBL" id="LGAV01000005">
    <property type="protein sequence ID" value="KOS13609.1"/>
    <property type="molecule type" value="Genomic_DNA"/>
</dbReference>
<comment type="similarity">
    <text evidence="2">Belongs to the major facilitator superfamily. Sugar transporter (TC 2.A.1.1) family.</text>
</comment>
<dbReference type="InterPro" id="IPR036259">
    <property type="entry name" value="MFS_trans_sf"/>
</dbReference>
<evidence type="ECO:0000256" key="1">
    <source>
        <dbReference type="ARBA" id="ARBA00004141"/>
    </source>
</evidence>
<feature type="domain" description="Major facilitator superfamily (MFS) profile" evidence="9">
    <location>
        <begin position="14"/>
        <end position="448"/>
    </location>
</feature>
<keyword evidence="3" id="KW-0813">Transport</keyword>
<comment type="caution">
    <text evidence="10">The sequence shown here is derived from an EMBL/GenBank/DDBJ whole genome shotgun (WGS) entry which is preliminary data.</text>
</comment>
<dbReference type="OrthoDB" id="4540492at2759"/>
<comment type="subcellular location">
    <subcellularLocation>
        <location evidence="1">Membrane</location>
        <topology evidence="1">Multi-pass membrane protein</topology>
    </subcellularLocation>
</comment>
<evidence type="ECO:0000256" key="6">
    <source>
        <dbReference type="ARBA" id="ARBA00023136"/>
    </source>
</evidence>
<dbReference type="PANTHER" id="PTHR23503:SF8">
    <property type="entry name" value="FACILITATED GLUCOSE TRANSPORTER PROTEIN 1"/>
    <property type="match status" value="1"/>
</dbReference>
<dbReference type="Gene3D" id="1.20.1250.20">
    <property type="entry name" value="MFS general substrate transporter like domains"/>
    <property type="match status" value="1"/>
</dbReference>
<feature type="transmembrane region" description="Helical" evidence="8">
    <location>
        <begin position="387"/>
        <end position="407"/>
    </location>
</feature>
<dbReference type="GO" id="GO:0016020">
    <property type="term" value="C:membrane"/>
    <property type="evidence" value="ECO:0007669"/>
    <property type="project" value="UniProtKB-SubCell"/>
</dbReference>
<sequence length="450" mass="47807">MAAANCVPPLVLRQVVWIVLATFQYGFGISELNALQTLWVCEPRSASCLGLSDDQFGVITGMFTIGGTISSLACATVARRFRAGRRTCLCTASVLALVGGLLLAVSSSLLWLSIARLCQGLGAGIALVQVPLYLQELAPPAMAGSIGTLNQLAVVSGIFVAQFLGTSVVLTAASWRWVPRASMAVALAQWVFGWGWAEESPVWLEQEGTQLGLASAQDRAAAIRAKLGCQYETVSSDEAQLPTHTPHEHESTALSFRTGLQIVMITQAAQQLSGVNAIMYYSTGILSTLLPTLAPVVGLLITLVNGVMTLPPLWLIDEARMGRRRLLLVSSTGMGLCCLLFAYGLTYAHAMLSGLAILLVIACFSVGLGPVPFVIIPEVLPPSHVSFGSSLGLGVNWIANILTAMAFQPVRRILGAWDGQTGGLVFAVFGIFNMGFALAIHRLYHPRLVV</sequence>
<reference evidence="10 11" key="1">
    <citation type="submission" date="2015-07" db="EMBL/GenBank/DDBJ databases">
        <title>Draft Genome Sequence of Malassezia furfur CBS1878 and Malassezia pachydermatis CBS1879.</title>
        <authorList>
            <person name="Triana S."/>
            <person name="Ohm R."/>
            <person name="Gonzalez A."/>
            <person name="DeCock H."/>
            <person name="Restrepo S."/>
            <person name="Celis A."/>
        </authorList>
    </citation>
    <scope>NUCLEOTIDE SEQUENCE [LARGE SCALE GENOMIC DNA]</scope>
    <source>
        <strain evidence="10 11">CBS 1879</strain>
    </source>
</reference>
<feature type="transmembrane region" description="Helical" evidence="8">
    <location>
        <begin position="293"/>
        <end position="314"/>
    </location>
</feature>